<dbReference type="InterPro" id="IPR001343">
    <property type="entry name" value="Hemolysn_Ca-bd"/>
</dbReference>
<dbReference type="SUPFAM" id="SSF51120">
    <property type="entry name" value="beta-Roll"/>
    <property type="match status" value="1"/>
</dbReference>
<proteinExistence type="predicted"/>
<dbReference type="PROSITE" id="PS00330">
    <property type="entry name" value="HEMOLYSIN_CALCIUM"/>
    <property type="match status" value="1"/>
</dbReference>
<name>A0A366WTZ0_9RHOB</name>
<dbReference type="RefSeq" id="WP_113824182.1">
    <property type="nucleotide sequence ID" value="NZ_QOCE01000037.1"/>
</dbReference>
<reference evidence="1 2" key="1">
    <citation type="submission" date="2018-07" db="EMBL/GenBank/DDBJ databases">
        <title>Modular assembly of carbohydrate-degrading microbial communities in the ocean.</title>
        <authorList>
            <person name="Enke T.N."/>
            <person name="Datta M.S."/>
            <person name="Schwartzman J.A."/>
            <person name="Cermak N."/>
            <person name="Schmitz D.A."/>
            <person name="Barrere J."/>
            <person name="Cordero O.X."/>
        </authorList>
    </citation>
    <scope>NUCLEOTIDE SEQUENCE [LARGE SCALE GENOMIC DNA]</scope>
    <source>
        <strain evidence="1 2">C3M10</strain>
    </source>
</reference>
<gene>
    <name evidence="1" type="ORF">DS909_14485</name>
</gene>
<dbReference type="GO" id="GO:0005509">
    <property type="term" value="F:calcium ion binding"/>
    <property type="evidence" value="ECO:0007669"/>
    <property type="project" value="InterPro"/>
</dbReference>
<dbReference type="PRINTS" id="PR00313">
    <property type="entry name" value="CABNDNGRPT"/>
</dbReference>
<dbReference type="OrthoDB" id="7355596at2"/>
<dbReference type="AlphaFoldDB" id="A0A366WTZ0"/>
<dbReference type="Gene3D" id="2.150.10.10">
    <property type="entry name" value="Serralysin-like metalloprotease, C-terminal"/>
    <property type="match status" value="1"/>
</dbReference>
<comment type="caution">
    <text evidence="1">The sequence shown here is derived from an EMBL/GenBank/DDBJ whole genome shotgun (WGS) entry which is preliminary data.</text>
</comment>
<accession>A0A366WTZ0</accession>
<evidence type="ECO:0000313" key="2">
    <source>
        <dbReference type="Proteomes" id="UP000252706"/>
    </source>
</evidence>
<evidence type="ECO:0000313" key="1">
    <source>
        <dbReference type="EMBL" id="RBW53334.1"/>
    </source>
</evidence>
<evidence type="ECO:0008006" key="3">
    <source>
        <dbReference type="Google" id="ProtNLM"/>
    </source>
</evidence>
<organism evidence="1 2">
    <name type="scientific">Phaeobacter gallaeciensis</name>
    <dbReference type="NCBI Taxonomy" id="60890"/>
    <lineage>
        <taxon>Bacteria</taxon>
        <taxon>Pseudomonadati</taxon>
        <taxon>Pseudomonadota</taxon>
        <taxon>Alphaproteobacteria</taxon>
        <taxon>Rhodobacterales</taxon>
        <taxon>Roseobacteraceae</taxon>
        <taxon>Phaeobacter</taxon>
    </lineage>
</organism>
<dbReference type="Pfam" id="PF00353">
    <property type="entry name" value="HemolysinCabind"/>
    <property type="match status" value="2"/>
</dbReference>
<dbReference type="InterPro" id="IPR011049">
    <property type="entry name" value="Serralysin-like_metalloprot_C"/>
</dbReference>
<dbReference type="InterPro" id="IPR018511">
    <property type="entry name" value="Hemolysin-typ_Ca-bd_CS"/>
</dbReference>
<protein>
    <recommendedName>
        <fullName evidence="3">Calcium-binding protein</fullName>
    </recommendedName>
</protein>
<dbReference type="EMBL" id="QOCE01000037">
    <property type="protein sequence ID" value="RBW53334.1"/>
    <property type="molecule type" value="Genomic_DNA"/>
</dbReference>
<dbReference type="Proteomes" id="UP000252706">
    <property type="component" value="Unassembled WGS sequence"/>
</dbReference>
<sequence>MLGGLGGDQMLGGLGDDTLIGGDGEDLTIIATAITDAEIFNNSNGVRITSEQGNDVTRSDIESVQFFGGTLDYTALAAVAQDATVTGTDTSENVKGSAASEQISGLGGADWITPGGGNDTINGGAGSDYALFSGNRADYTLTRTTATEVTVPGVDGVDDMGNIEYFQFADETANIWDLPIA</sequence>